<proteinExistence type="predicted"/>
<sequence length="209" mass="22575">MATINYPNIDPVLLRDELHVAHAIEPSAQIGEIGPQRVSKGTRRACIEVHLPAVPAPERVDADRNSAVQCDKEGPRAQGRTALLQTAARLEASDQALASEHAGPGALFLAMAVQTSPLASYPRVCRHVVHPFLLVLGPTCCMSHSATDCKEEEEDKGVVELVMLDEPMAIDSLTNGAVSVKNAHAWVDEFVCSMRRPGAQRTEDSVLRL</sequence>
<dbReference type="EMBL" id="KV722753">
    <property type="protein sequence ID" value="OCH83959.1"/>
    <property type="molecule type" value="Genomic_DNA"/>
</dbReference>
<reference evidence="1 2" key="1">
    <citation type="submission" date="2016-07" db="EMBL/GenBank/DDBJ databases">
        <title>Draft genome of the white-rot fungus Obba rivulosa 3A-2.</title>
        <authorList>
            <consortium name="DOE Joint Genome Institute"/>
            <person name="Miettinen O."/>
            <person name="Riley R."/>
            <person name="Acob R."/>
            <person name="Barry K."/>
            <person name="Cullen D."/>
            <person name="De Vries R."/>
            <person name="Hainaut M."/>
            <person name="Hatakka A."/>
            <person name="Henrissat B."/>
            <person name="Hilden K."/>
            <person name="Kuo R."/>
            <person name="Labutti K."/>
            <person name="Lipzen A."/>
            <person name="Makela M.R."/>
            <person name="Sandor L."/>
            <person name="Spatafora J.W."/>
            <person name="Grigoriev I.V."/>
            <person name="Hibbett D.S."/>
        </authorList>
    </citation>
    <scope>NUCLEOTIDE SEQUENCE [LARGE SCALE GENOMIC DNA]</scope>
    <source>
        <strain evidence="1 2">3A-2</strain>
    </source>
</reference>
<dbReference type="AlphaFoldDB" id="A0A8E2AIC0"/>
<organism evidence="1 2">
    <name type="scientific">Obba rivulosa</name>
    <dbReference type="NCBI Taxonomy" id="1052685"/>
    <lineage>
        <taxon>Eukaryota</taxon>
        <taxon>Fungi</taxon>
        <taxon>Dikarya</taxon>
        <taxon>Basidiomycota</taxon>
        <taxon>Agaricomycotina</taxon>
        <taxon>Agaricomycetes</taxon>
        <taxon>Polyporales</taxon>
        <taxon>Gelatoporiaceae</taxon>
        <taxon>Obba</taxon>
    </lineage>
</organism>
<keyword evidence="2" id="KW-1185">Reference proteome</keyword>
<dbReference type="Proteomes" id="UP000250043">
    <property type="component" value="Unassembled WGS sequence"/>
</dbReference>
<evidence type="ECO:0000313" key="1">
    <source>
        <dbReference type="EMBL" id="OCH83959.1"/>
    </source>
</evidence>
<name>A0A8E2AIC0_9APHY</name>
<protein>
    <submittedName>
        <fullName evidence="1">Uncharacterized protein</fullName>
    </submittedName>
</protein>
<gene>
    <name evidence="1" type="ORF">OBBRIDRAFT_808596</name>
</gene>
<evidence type="ECO:0000313" key="2">
    <source>
        <dbReference type="Proteomes" id="UP000250043"/>
    </source>
</evidence>
<accession>A0A8E2AIC0</accession>